<feature type="domain" description="FecR protein" evidence="1">
    <location>
        <begin position="112"/>
        <end position="200"/>
    </location>
</feature>
<proteinExistence type="predicted"/>
<evidence type="ECO:0000313" key="4">
    <source>
        <dbReference type="Proteomes" id="UP000243778"/>
    </source>
</evidence>
<dbReference type="STRING" id="1007099.SAMN05216287_2526"/>
<dbReference type="Proteomes" id="UP000243778">
    <property type="component" value="Unassembled WGS sequence"/>
</dbReference>
<dbReference type="InterPro" id="IPR012373">
    <property type="entry name" value="Ferrdict_sens_TM"/>
</dbReference>
<dbReference type="AlphaFoldDB" id="A0A1H2ZZY8"/>
<accession>A0A1H2ZZY8</accession>
<dbReference type="RefSeq" id="WP_090228582.1">
    <property type="nucleotide sequence ID" value="NZ_FNNU01000003.1"/>
</dbReference>
<dbReference type="Gene3D" id="2.60.120.1440">
    <property type="match status" value="1"/>
</dbReference>
<dbReference type="Pfam" id="PF04773">
    <property type="entry name" value="FecR"/>
    <property type="match status" value="1"/>
</dbReference>
<dbReference type="InterPro" id="IPR032623">
    <property type="entry name" value="FecR_N"/>
</dbReference>
<gene>
    <name evidence="3" type="ORF">SAMN05216287_2526</name>
</gene>
<evidence type="ECO:0000259" key="1">
    <source>
        <dbReference type="Pfam" id="PF04773"/>
    </source>
</evidence>
<dbReference type="PANTHER" id="PTHR30273">
    <property type="entry name" value="PERIPLASMIC SIGNAL SENSOR AND SIGMA FACTOR ACTIVATOR FECR-RELATED"/>
    <property type="match status" value="1"/>
</dbReference>
<feature type="domain" description="FecR N-terminal" evidence="2">
    <location>
        <begin position="15"/>
        <end position="57"/>
    </location>
</feature>
<protein>
    <submittedName>
        <fullName evidence="3">FecR family protein</fullName>
    </submittedName>
</protein>
<dbReference type="Pfam" id="PF16220">
    <property type="entry name" value="DUF4880"/>
    <property type="match status" value="1"/>
</dbReference>
<organism evidence="3 4">
    <name type="scientific">Pseudomonas kuykendallii</name>
    <dbReference type="NCBI Taxonomy" id="1007099"/>
    <lineage>
        <taxon>Bacteria</taxon>
        <taxon>Pseudomonadati</taxon>
        <taxon>Pseudomonadota</taxon>
        <taxon>Gammaproteobacteria</taxon>
        <taxon>Pseudomonadales</taxon>
        <taxon>Pseudomonadaceae</taxon>
        <taxon>Pseudomonas</taxon>
    </lineage>
</organism>
<keyword evidence="4" id="KW-1185">Reference proteome</keyword>
<dbReference type="GO" id="GO:0016989">
    <property type="term" value="F:sigma factor antagonist activity"/>
    <property type="evidence" value="ECO:0007669"/>
    <property type="project" value="TreeGrafter"/>
</dbReference>
<dbReference type="Gene3D" id="3.55.50.30">
    <property type="match status" value="1"/>
</dbReference>
<evidence type="ECO:0000313" key="3">
    <source>
        <dbReference type="EMBL" id="SDX23092.1"/>
    </source>
</evidence>
<dbReference type="EMBL" id="FNNU01000003">
    <property type="protein sequence ID" value="SDX23092.1"/>
    <property type="molecule type" value="Genomic_DNA"/>
</dbReference>
<dbReference type="PIRSF" id="PIRSF018266">
    <property type="entry name" value="FecR"/>
    <property type="match status" value="1"/>
</dbReference>
<dbReference type="InterPro" id="IPR006860">
    <property type="entry name" value="FecR"/>
</dbReference>
<name>A0A1H2ZZY8_9PSED</name>
<reference evidence="4" key="1">
    <citation type="submission" date="2016-10" db="EMBL/GenBank/DDBJ databases">
        <authorList>
            <person name="Varghese N."/>
            <person name="Submissions S."/>
        </authorList>
    </citation>
    <scope>NUCLEOTIDE SEQUENCE [LARGE SCALE GENOMIC DNA]</scope>
    <source>
        <strain evidence="4">NRRL B-59562</strain>
    </source>
</reference>
<sequence>MTRRVPSNEDREVIRQAAQWLALLESAGTCEDDHPELQSWRKSSSTHERAWQKARQLRERFCGLPSGLAMSTLDRPDQGRRALLKRALGITAVVPAAWLLSRQLPLDVWRADLHTSTGELRKLPLAAGSLLQLNTDSAVNLDLGSGVVTLLRGEIALSVPGNAVLAIEAPYGRILVGRSAVCVRLNSSDCQVSVLSGSVQLGPLRGVSMDLHAGQQVRLALNGAGPIGVFDVSAPGWREGVLTAQDQALGDFLRELSRYRVGLLRWEPELENLRVTGTFRLDDTEQILSLLAASLPVEVQMRSRYWVTLRSRKAFTQKNSA</sequence>
<evidence type="ECO:0000259" key="2">
    <source>
        <dbReference type="Pfam" id="PF16220"/>
    </source>
</evidence>
<dbReference type="OrthoDB" id="1099576at2"/>
<dbReference type="PANTHER" id="PTHR30273:SF2">
    <property type="entry name" value="PROTEIN FECR"/>
    <property type="match status" value="1"/>
</dbReference>